<evidence type="ECO:0000259" key="1">
    <source>
        <dbReference type="PROSITE" id="PS51186"/>
    </source>
</evidence>
<dbReference type="InterPro" id="IPR016181">
    <property type="entry name" value="Acyl_CoA_acyltransferase"/>
</dbReference>
<feature type="domain" description="N-acetyltransferase" evidence="1">
    <location>
        <begin position="158"/>
        <end position="282"/>
    </location>
</feature>
<dbReference type="Proteomes" id="UP000249819">
    <property type="component" value="Unassembled WGS sequence"/>
</dbReference>
<accession>A0A327VJ94</accession>
<protein>
    <submittedName>
        <fullName evidence="2">Ribosomal protein S18 acetylase RimI-like enzyme</fullName>
    </submittedName>
</protein>
<dbReference type="RefSeq" id="WP_111595159.1">
    <property type="nucleotide sequence ID" value="NZ_QLMA01000011.1"/>
</dbReference>
<dbReference type="PANTHER" id="PTHR43617:SF20">
    <property type="entry name" value="N-ALPHA-ACETYLTRANSFERASE RIMI"/>
    <property type="match status" value="1"/>
</dbReference>
<organism evidence="2 3">
    <name type="scientific">Chitinophaga dinghuensis</name>
    <dbReference type="NCBI Taxonomy" id="1539050"/>
    <lineage>
        <taxon>Bacteria</taxon>
        <taxon>Pseudomonadati</taxon>
        <taxon>Bacteroidota</taxon>
        <taxon>Chitinophagia</taxon>
        <taxon>Chitinophagales</taxon>
        <taxon>Chitinophagaceae</taxon>
        <taxon>Chitinophaga</taxon>
    </lineage>
</organism>
<dbReference type="InterPro" id="IPR050276">
    <property type="entry name" value="MshD_Acetyltransferase"/>
</dbReference>
<keyword evidence="2" id="KW-0689">Ribosomal protein</keyword>
<dbReference type="PANTHER" id="PTHR43617">
    <property type="entry name" value="L-AMINO ACID N-ACETYLTRANSFERASE"/>
    <property type="match status" value="1"/>
</dbReference>
<keyword evidence="2" id="KW-0687">Ribonucleoprotein</keyword>
<keyword evidence="3" id="KW-1185">Reference proteome</keyword>
<comment type="caution">
    <text evidence="2">The sequence shown here is derived from an EMBL/GenBank/DDBJ whole genome shotgun (WGS) entry which is preliminary data.</text>
</comment>
<sequence length="282" mass="31976">MNILNDFRNLNDEPTDKICNTFNLAFSDYVVPFHLTNAVLEEKMKLENLQRHYSIGAFNGNELAGFILQGPDDNHHPKVLYNGGTGVIPGFRGQQLVRKMYDAFIPSYQEKGIRTLKLEVIVANTTAVKTYEKTGFEKKRFFQCFKGDITLNRPLNAIEIVQQPEPNWALYSLFMDMEPSWSNLPGSIQREVTTVTWEAHINGEVAGFISVNTPTKRIRNLAVARKYRRQGVASALLQHVATTLEGTFTIINIEENVEGMAAFLEKAGMTNYLNQYEMTLSI</sequence>
<dbReference type="PROSITE" id="PS51186">
    <property type="entry name" value="GNAT"/>
    <property type="match status" value="2"/>
</dbReference>
<dbReference type="GO" id="GO:0008999">
    <property type="term" value="F:protein-N-terminal-alanine acetyltransferase activity"/>
    <property type="evidence" value="ECO:0007669"/>
    <property type="project" value="TreeGrafter"/>
</dbReference>
<dbReference type="CDD" id="cd04301">
    <property type="entry name" value="NAT_SF"/>
    <property type="match status" value="1"/>
</dbReference>
<dbReference type="AlphaFoldDB" id="A0A327VJ94"/>
<name>A0A327VJ94_9BACT</name>
<reference evidence="2 3" key="1">
    <citation type="submission" date="2018-06" db="EMBL/GenBank/DDBJ databases">
        <title>Genomic Encyclopedia of Archaeal and Bacterial Type Strains, Phase II (KMG-II): from individual species to whole genera.</title>
        <authorList>
            <person name="Goeker M."/>
        </authorList>
    </citation>
    <scope>NUCLEOTIDE SEQUENCE [LARGE SCALE GENOMIC DNA]</scope>
    <source>
        <strain evidence="2 3">DSM 29821</strain>
    </source>
</reference>
<dbReference type="GO" id="GO:0005840">
    <property type="term" value="C:ribosome"/>
    <property type="evidence" value="ECO:0007669"/>
    <property type="project" value="UniProtKB-KW"/>
</dbReference>
<dbReference type="OrthoDB" id="4228396at2"/>
<evidence type="ECO:0000313" key="3">
    <source>
        <dbReference type="Proteomes" id="UP000249819"/>
    </source>
</evidence>
<dbReference type="SUPFAM" id="SSF55729">
    <property type="entry name" value="Acyl-CoA N-acyltransferases (Nat)"/>
    <property type="match status" value="2"/>
</dbReference>
<dbReference type="EMBL" id="QLMA01000011">
    <property type="protein sequence ID" value="RAJ73924.1"/>
    <property type="molecule type" value="Genomic_DNA"/>
</dbReference>
<feature type="domain" description="N-acetyltransferase" evidence="1">
    <location>
        <begin position="5"/>
        <end position="156"/>
    </location>
</feature>
<dbReference type="Pfam" id="PF00583">
    <property type="entry name" value="Acetyltransf_1"/>
    <property type="match status" value="2"/>
</dbReference>
<evidence type="ECO:0000313" key="2">
    <source>
        <dbReference type="EMBL" id="RAJ73924.1"/>
    </source>
</evidence>
<proteinExistence type="predicted"/>
<dbReference type="Gene3D" id="3.40.630.30">
    <property type="match status" value="2"/>
</dbReference>
<gene>
    <name evidence="2" type="ORF">CLV59_11143</name>
</gene>
<dbReference type="InterPro" id="IPR000182">
    <property type="entry name" value="GNAT_dom"/>
</dbReference>